<accession>A0A8D8ASL6</accession>
<dbReference type="EMBL" id="HBUE01046107">
    <property type="protein sequence ID" value="CAG6462751.1"/>
    <property type="molecule type" value="Transcribed_RNA"/>
</dbReference>
<name>A0A8D8ASL6_CULPI</name>
<proteinExistence type="predicted"/>
<sequence length="113" mass="11983">MLGLLLTLVMVMPLCSRVAVDHVGRVTVGSAVTIVRAHHRNHRRSVQRGSAEAVVAIVSVQSQRRRGRGRLRGRRSDCIVAAVVHQLQAGLAGAVIGLTRGGGCCCCGRRSGH</sequence>
<reference evidence="2" key="1">
    <citation type="submission" date="2021-05" db="EMBL/GenBank/DDBJ databases">
        <authorList>
            <person name="Alioto T."/>
            <person name="Alioto T."/>
            <person name="Gomez Garrido J."/>
        </authorList>
    </citation>
    <scope>NUCLEOTIDE SEQUENCE</scope>
</reference>
<dbReference type="AlphaFoldDB" id="A0A8D8ASL6"/>
<feature type="chain" id="PRO_5033988725" evidence="1">
    <location>
        <begin position="18"/>
        <end position="113"/>
    </location>
</feature>
<keyword evidence="1" id="KW-0732">Signal</keyword>
<feature type="signal peptide" evidence="1">
    <location>
        <begin position="1"/>
        <end position="17"/>
    </location>
</feature>
<evidence type="ECO:0000256" key="1">
    <source>
        <dbReference type="SAM" id="SignalP"/>
    </source>
</evidence>
<protein>
    <submittedName>
        <fullName evidence="2">(northern house mosquito) hypothetical protein</fullName>
    </submittedName>
</protein>
<evidence type="ECO:0000313" key="2">
    <source>
        <dbReference type="EMBL" id="CAG6462751.1"/>
    </source>
</evidence>
<organism evidence="2">
    <name type="scientific">Culex pipiens</name>
    <name type="common">House mosquito</name>
    <dbReference type="NCBI Taxonomy" id="7175"/>
    <lineage>
        <taxon>Eukaryota</taxon>
        <taxon>Metazoa</taxon>
        <taxon>Ecdysozoa</taxon>
        <taxon>Arthropoda</taxon>
        <taxon>Hexapoda</taxon>
        <taxon>Insecta</taxon>
        <taxon>Pterygota</taxon>
        <taxon>Neoptera</taxon>
        <taxon>Endopterygota</taxon>
        <taxon>Diptera</taxon>
        <taxon>Nematocera</taxon>
        <taxon>Culicoidea</taxon>
        <taxon>Culicidae</taxon>
        <taxon>Culicinae</taxon>
        <taxon>Culicini</taxon>
        <taxon>Culex</taxon>
        <taxon>Culex</taxon>
    </lineage>
</organism>